<keyword evidence="1" id="KW-0547">Nucleotide-binding</keyword>
<dbReference type="Proteomes" id="UP000827976">
    <property type="component" value="Chromosome 13"/>
</dbReference>
<keyword evidence="1" id="KW-0067">ATP-binding</keyword>
<keyword evidence="1" id="KW-0347">Helicase</keyword>
<gene>
    <name evidence="1" type="ORF">IHE45_13G054000</name>
</gene>
<organism evidence="1 2">
    <name type="scientific">Dioscorea alata</name>
    <name type="common">Purple yam</name>
    <dbReference type="NCBI Taxonomy" id="55571"/>
    <lineage>
        <taxon>Eukaryota</taxon>
        <taxon>Viridiplantae</taxon>
        <taxon>Streptophyta</taxon>
        <taxon>Embryophyta</taxon>
        <taxon>Tracheophyta</taxon>
        <taxon>Spermatophyta</taxon>
        <taxon>Magnoliopsida</taxon>
        <taxon>Liliopsida</taxon>
        <taxon>Dioscoreales</taxon>
        <taxon>Dioscoreaceae</taxon>
        <taxon>Dioscorea</taxon>
    </lineage>
</organism>
<proteinExistence type="predicted"/>
<protein>
    <submittedName>
        <fullName evidence="1">Helicase/SANT-associated domain-containing protein</fullName>
    </submittedName>
</protein>
<reference evidence="2" key="1">
    <citation type="journal article" date="2022" name="Nat. Commun.">
        <title>Chromosome evolution and the genetic basis of agronomically important traits in greater yam.</title>
        <authorList>
            <person name="Bredeson J.V."/>
            <person name="Lyons J.B."/>
            <person name="Oniyinde I.O."/>
            <person name="Okereke N.R."/>
            <person name="Kolade O."/>
            <person name="Nnabue I."/>
            <person name="Nwadili C.O."/>
            <person name="Hribova E."/>
            <person name="Parker M."/>
            <person name="Nwogha J."/>
            <person name="Shu S."/>
            <person name="Carlson J."/>
            <person name="Kariba R."/>
            <person name="Muthemba S."/>
            <person name="Knop K."/>
            <person name="Barton G.J."/>
            <person name="Sherwood A.V."/>
            <person name="Lopez-Montes A."/>
            <person name="Asiedu R."/>
            <person name="Jamnadass R."/>
            <person name="Muchugi A."/>
            <person name="Goodstein D."/>
            <person name="Egesi C.N."/>
            <person name="Featherston J."/>
            <person name="Asfaw A."/>
            <person name="Simpson G.G."/>
            <person name="Dolezel J."/>
            <person name="Hendre P.S."/>
            <person name="Van Deynze A."/>
            <person name="Kumar P.L."/>
            <person name="Obidiegwu J.E."/>
            <person name="Bhattacharjee R."/>
            <person name="Rokhsar D.S."/>
        </authorList>
    </citation>
    <scope>NUCLEOTIDE SEQUENCE [LARGE SCALE GENOMIC DNA]</scope>
    <source>
        <strain evidence="2">cv. TDa95/00328</strain>
    </source>
</reference>
<name>A0ACB7UY85_DIOAL</name>
<sequence length="257" mass="29354">MINRSLILQYVMGIGEAEAFSKRLKRELLALEAANVPALLESEPLIEKVLQRLESAIACVDDMDEWLRIFNVKLRHMREDIESANIKRAGEQPISTVFSEKQKKCHWDYVLEEMPWMANDFVQERVQKNTAASKVSYCIASGGLSKFWSENMYRKQLHVARTLAKAIMRFWHSAEVSCTSNMAPKGIQEGCMPNLSTSTNVDGVEPDKDQDSEFIKESSVRTPLPVQDYAVRFLEYTSMSDRPILPEAPTTPERIYV</sequence>
<evidence type="ECO:0000313" key="1">
    <source>
        <dbReference type="EMBL" id="KAH7665763.1"/>
    </source>
</evidence>
<keyword evidence="1" id="KW-0378">Hydrolase</keyword>
<keyword evidence="2" id="KW-1185">Reference proteome</keyword>
<accession>A0ACB7UY85</accession>
<dbReference type="EMBL" id="CM037023">
    <property type="protein sequence ID" value="KAH7665763.1"/>
    <property type="molecule type" value="Genomic_DNA"/>
</dbReference>
<evidence type="ECO:0000313" key="2">
    <source>
        <dbReference type="Proteomes" id="UP000827976"/>
    </source>
</evidence>
<comment type="caution">
    <text evidence="1">The sequence shown here is derived from an EMBL/GenBank/DDBJ whole genome shotgun (WGS) entry which is preliminary data.</text>
</comment>